<dbReference type="SUPFAM" id="SSF48371">
    <property type="entry name" value="ARM repeat"/>
    <property type="match status" value="1"/>
</dbReference>
<keyword evidence="2" id="KW-1185">Reference proteome</keyword>
<gene>
    <name evidence="1" type="ORF">Hgul01_02122</name>
</gene>
<protein>
    <submittedName>
        <fullName evidence="1">Uncharacterized protein</fullName>
    </submittedName>
</protein>
<comment type="caution">
    <text evidence="1">The sequence shown here is derived from an EMBL/GenBank/DDBJ whole genome shotgun (WGS) entry which is preliminary data.</text>
</comment>
<dbReference type="InterPro" id="IPR016024">
    <property type="entry name" value="ARM-type_fold"/>
</dbReference>
<name>A0ABP9WYZ5_9CHLR</name>
<dbReference type="Proteomes" id="UP001428290">
    <property type="component" value="Unassembled WGS sequence"/>
</dbReference>
<reference evidence="1 2" key="1">
    <citation type="submission" date="2024-02" db="EMBL/GenBank/DDBJ databases">
        <title>Herpetosiphon gulosus NBRC 112829.</title>
        <authorList>
            <person name="Ichikawa N."/>
            <person name="Katano-Makiyama Y."/>
            <person name="Hidaka K."/>
        </authorList>
    </citation>
    <scope>NUCLEOTIDE SEQUENCE [LARGE SCALE GENOMIC DNA]</scope>
    <source>
        <strain evidence="1 2">NBRC 112829</strain>
    </source>
</reference>
<dbReference type="EMBL" id="BAABRU010000007">
    <property type="protein sequence ID" value="GAA5528324.1"/>
    <property type="molecule type" value="Genomic_DNA"/>
</dbReference>
<proteinExistence type="predicted"/>
<sequence length="378" mass="42176">MSNDLDLIPWHTLSHAYGAATDTPQHLRNLTDPDPVVIKQAYSALSMSIVHQGWVSPTAIAAFPYLLRLSLTSSGPTRSYAAVFAMIIIEGIAPPHASSVPCGYFLSSNGQMEDNLDAVEARAILYPLVIQSFPALLPLLHDPDEDIAAKMLHIVACCVTTDETVWSQIAPYAQTEQRLTFQASYQVIAWRSGNPMARAWVAETFAQSQEPLVTLTAALVLAHTKQPVPEVVTSWLVTISQSHDQTLIKQYNALRLTRWYWFDCALVLYHRPLPERTMIVRQWLIHFDSRGLSVNDAEAIALLMMAFGRLQYKKSAVEHGDIQATVMLWLAQRAFTRADRDHGVPERILRAFGLPWKPAAINGFLRLPNATHPAFATE</sequence>
<evidence type="ECO:0000313" key="1">
    <source>
        <dbReference type="EMBL" id="GAA5528324.1"/>
    </source>
</evidence>
<evidence type="ECO:0000313" key="2">
    <source>
        <dbReference type="Proteomes" id="UP001428290"/>
    </source>
</evidence>
<dbReference type="RefSeq" id="WP_345721942.1">
    <property type="nucleotide sequence ID" value="NZ_BAABRU010000007.1"/>
</dbReference>
<accession>A0ABP9WYZ5</accession>
<organism evidence="1 2">
    <name type="scientific">Herpetosiphon gulosus</name>
    <dbReference type="NCBI Taxonomy" id="1973496"/>
    <lineage>
        <taxon>Bacteria</taxon>
        <taxon>Bacillati</taxon>
        <taxon>Chloroflexota</taxon>
        <taxon>Chloroflexia</taxon>
        <taxon>Herpetosiphonales</taxon>
        <taxon>Herpetosiphonaceae</taxon>
        <taxon>Herpetosiphon</taxon>
    </lineage>
</organism>